<proteinExistence type="predicted"/>
<keyword evidence="3" id="KW-1185">Reference proteome</keyword>
<organism evidence="2 3">
    <name type="scientific">Penicillium diatomitis</name>
    <dbReference type="NCBI Taxonomy" id="2819901"/>
    <lineage>
        <taxon>Eukaryota</taxon>
        <taxon>Fungi</taxon>
        <taxon>Dikarya</taxon>
        <taxon>Ascomycota</taxon>
        <taxon>Pezizomycotina</taxon>
        <taxon>Eurotiomycetes</taxon>
        <taxon>Eurotiomycetidae</taxon>
        <taxon>Eurotiales</taxon>
        <taxon>Aspergillaceae</taxon>
        <taxon>Penicillium</taxon>
    </lineage>
</organism>
<name>A0A9W9X566_9EURO</name>
<sequence>MVARPHRKFNRALCSLYRLQRTEKALRRQPVAVFGPYGRSLDLSRYGTIIFALEDIGLFRALPYIEALVRASCQRKAMVRRVEVLWKRERPFNNPEWYKQWRQRIFDTDWDHFDCAVDFEIEMRRYVDQQRGKMAVIVCAGPDTNVAVRNAVEVHFQSSAQVFGLDMGPNHSWSEEGHAGKDGSSGRHLKESA</sequence>
<dbReference type="Proteomes" id="UP001148312">
    <property type="component" value="Unassembled WGS sequence"/>
</dbReference>
<accession>A0A9W9X566</accession>
<dbReference type="InterPro" id="IPR039261">
    <property type="entry name" value="FNR_nucleotide-bd"/>
</dbReference>
<dbReference type="GeneID" id="81625876"/>
<feature type="region of interest" description="Disordered" evidence="1">
    <location>
        <begin position="171"/>
        <end position="193"/>
    </location>
</feature>
<dbReference type="RefSeq" id="XP_056789095.1">
    <property type="nucleotide sequence ID" value="XM_056935627.1"/>
</dbReference>
<gene>
    <name evidence="2" type="ORF">N7539_006025</name>
</gene>
<protein>
    <submittedName>
        <fullName evidence="2">Uncharacterized protein</fullName>
    </submittedName>
</protein>
<reference evidence="2" key="1">
    <citation type="submission" date="2022-12" db="EMBL/GenBank/DDBJ databases">
        <authorList>
            <person name="Petersen C."/>
        </authorList>
    </citation>
    <scope>NUCLEOTIDE SEQUENCE</scope>
    <source>
        <strain evidence="2">IBT 30728</strain>
    </source>
</reference>
<dbReference type="EMBL" id="JAPWDQ010000007">
    <property type="protein sequence ID" value="KAJ5483825.1"/>
    <property type="molecule type" value="Genomic_DNA"/>
</dbReference>
<dbReference type="Gene3D" id="3.40.50.80">
    <property type="entry name" value="Nucleotide-binding domain of ferredoxin-NADP reductase (FNR) module"/>
    <property type="match status" value="1"/>
</dbReference>
<comment type="caution">
    <text evidence="2">The sequence shown here is derived from an EMBL/GenBank/DDBJ whole genome shotgun (WGS) entry which is preliminary data.</text>
</comment>
<feature type="compositionally biased region" description="Basic and acidic residues" evidence="1">
    <location>
        <begin position="173"/>
        <end position="193"/>
    </location>
</feature>
<dbReference type="AlphaFoldDB" id="A0A9W9X566"/>
<reference evidence="2" key="2">
    <citation type="journal article" date="2023" name="IMA Fungus">
        <title>Comparative genomic study of the Penicillium genus elucidates a diverse pangenome and 15 lateral gene transfer events.</title>
        <authorList>
            <person name="Petersen C."/>
            <person name="Sorensen T."/>
            <person name="Nielsen M.R."/>
            <person name="Sondergaard T.E."/>
            <person name="Sorensen J.L."/>
            <person name="Fitzpatrick D.A."/>
            <person name="Frisvad J.C."/>
            <person name="Nielsen K.L."/>
        </authorList>
    </citation>
    <scope>NUCLEOTIDE SEQUENCE</scope>
    <source>
        <strain evidence="2">IBT 30728</strain>
    </source>
</reference>
<evidence type="ECO:0000313" key="2">
    <source>
        <dbReference type="EMBL" id="KAJ5483825.1"/>
    </source>
</evidence>
<evidence type="ECO:0000313" key="3">
    <source>
        <dbReference type="Proteomes" id="UP001148312"/>
    </source>
</evidence>
<evidence type="ECO:0000256" key="1">
    <source>
        <dbReference type="SAM" id="MobiDB-lite"/>
    </source>
</evidence>